<dbReference type="PANTHER" id="PTHR32138:SF0">
    <property type="entry name" value="PHOSPHATIDYLETHANOLAMINE N-METHYLTRANSFERASE"/>
    <property type="match status" value="1"/>
</dbReference>
<feature type="transmembrane region" description="Helical" evidence="13 14">
    <location>
        <begin position="206"/>
        <end position="225"/>
    </location>
</feature>
<evidence type="ECO:0000256" key="14">
    <source>
        <dbReference type="RuleBase" id="RU361122"/>
    </source>
</evidence>
<evidence type="ECO:0000256" key="8">
    <source>
        <dbReference type="ARBA" id="ARBA00022989"/>
    </source>
</evidence>
<sequence>MTTPQTFLRQRTASANPETPEKAMQDEAKHEEVKREEVVWGKTPGGEVFRVPTTHDVLTLFHPSYPKSHLDLLNLALLGLQLVIFAVLPRTVARLFFLFYFAFWRGAYDAGLGWILTKQSKKKWIVREVQKLGWLDPARRPHVRNWIKAQLVGKMGKDYSFDELPLEYNTWLLFRQAVDVILLNDFLAYCMFAFSCFRVPEGLSLSVHVLRWIGGFLLIGFNLWVKTEAHNVVKDYGWYWGDVFFQRGALVFDGVFELAPHPMYSVGYAGYYGLSLISGSYAVLFVSLAGHAAQFAFLVCFENPHIERMYGQRKAIAKRFPMRPRTSPATSTSVTPSTSHDSYASSTPSATEGDTATDTDLETETETELLEGELVAAVSAGRRRPGHQQNPSNASSFYTPEMTTSPPKKKKLMSQHDLFTKYFRRDTVVLKNIDLFRANDTTLLLIITYSLLFSLLPANLAPRTALSLHFAHALAWCLFHCFGLGLLLRAQGQNKFLVRHFMKYYHYPASDGGGAGAIVEAFANWKAIYNLSLCMSYVSFAGVVWQKYSIPSDWTVGHELLRHTIGALLVGLHIWAALECFQVLGLFGWFFGDFFMEEFPAHLEYTGIYRYLNNPEVMGGAAWFGGALVSGSKLVLALAVIRHVSQWWFLSVVENPHMRKLYGDSLRKDAGFVKVIKSVASKNARILESRAGRHAPELRRVAKEVKGTFDKVYEETADVVEEFLAKSRPKISEVMQDTKVLLQQSRERLVITRIANDISEHDVSKYKFMAVPSADGSLRFHLGEPIRLKWEAPHTHSRKDWVGIYRIGANKSTLVTRTSSMGLWVPVHDEEWDGDIPLGLARPLAGRSRESDADNGVVTFKGNTLPWLAGRYEVRYHHDGKYNVMGLVAPIEIYVETPSELTFESVRENLMRVVPLCLDSDPSLVPFSCRIPGTPQTARPADTGSGAPTGHDDDSPDDRDPDDFSFWSERQARRICSAIKQTFDVEYAPDVVVADANLSALAKRILLSKEILTGTTE</sequence>
<keyword evidence="11 13" id="KW-0594">Phospholipid biosynthesis</keyword>
<comment type="function">
    <text evidence="13 14">Catalyzes the first step of the methylation pathway of phosphatidylcholine biosynthesis, the SAM-dependent methylation of phosphatidylethanolamine (PE) to phosphatidylmonomethylethanolamine (PMME).</text>
</comment>
<feature type="compositionally biased region" description="Polar residues" evidence="15">
    <location>
        <begin position="340"/>
        <end position="349"/>
    </location>
</feature>
<feature type="transmembrane region" description="Helical" evidence="13 14">
    <location>
        <begin position="621"/>
        <end position="641"/>
    </location>
</feature>
<keyword evidence="7 13" id="KW-0256">Endoplasmic reticulum</keyword>
<evidence type="ECO:0000256" key="6">
    <source>
        <dbReference type="ARBA" id="ARBA00022692"/>
    </source>
</evidence>
<comment type="similarity">
    <text evidence="13 14">Belongs to the class VI-like SAM-binding methyltransferase superfamily. CHO2 family.</text>
</comment>
<dbReference type="InterPro" id="IPR007318">
    <property type="entry name" value="Phopholipid_MeTrfase"/>
</dbReference>
<evidence type="ECO:0000313" key="17">
    <source>
        <dbReference type="Proteomes" id="UP001215598"/>
    </source>
</evidence>
<keyword evidence="17" id="KW-1185">Reference proteome</keyword>
<accession>A0AAD7I5Z4</accession>
<feature type="compositionally biased region" description="Low complexity" evidence="15">
    <location>
        <begin position="326"/>
        <end position="339"/>
    </location>
</feature>
<dbReference type="GO" id="GO:0004608">
    <property type="term" value="F:phosphatidylethanolamine N-methyltransferase activity"/>
    <property type="evidence" value="ECO:0007669"/>
    <property type="project" value="UniProtKB-UniRule"/>
</dbReference>
<feature type="compositionally biased region" description="Acidic residues" evidence="15">
    <location>
        <begin position="954"/>
        <end position="963"/>
    </location>
</feature>
<evidence type="ECO:0000256" key="9">
    <source>
        <dbReference type="ARBA" id="ARBA00023098"/>
    </source>
</evidence>
<evidence type="ECO:0000256" key="11">
    <source>
        <dbReference type="ARBA" id="ARBA00023209"/>
    </source>
</evidence>
<dbReference type="GO" id="GO:0006656">
    <property type="term" value="P:phosphatidylcholine biosynthetic process"/>
    <property type="evidence" value="ECO:0007669"/>
    <property type="project" value="UniProtKB-UniRule"/>
</dbReference>
<keyword evidence="4 13" id="KW-0808">Transferase</keyword>
<dbReference type="Pfam" id="PF04191">
    <property type="entry name" value="PEMT"/>
    <property type="match status" value="2"/>
</dbReference>
<keyword evidence="3 13" id="KW-0489">Methyltransferase</keyword>
<evidence type="ECO:0000313" key="16">
    <source>
        <dbReference type="EMBL" id="KAJ7735888.1"/>
    </source>
</evidence>
<dbReference type="InterPro" id="IPR016219">
    <property type="entry name" value="Phosphatid-EA_MeTrfase_fun"/>
</dbReference>
<reference evidence="16" key="1">
    <citation type="submission" date="2023-03" db="EMBL/GenBank/DDBJ databases">
        <title>Massive genome expansion in bonnet fungi (Mycena s.s.) driven by repeated elements and novel gene families across ecological guilds.</title>
        <authorList>
            <consortium name="Lawrence Berkeley National Laboratory"/>
            <person name="Harder C.B."/>
            <person name="Miyauchi S."/>
            <person name="Viragh M."/>
            <person name="Kuo A."/>
            <person name="Thoen E."/>
            <person name="Andreopoulos B."/>
            <person name="Lu D."/>
            <person name="Skrede I."/>
            <person name="Drula E."/>
            <person name="Henrissat B."/>
            <person name="Morin E."/>
            <person name="Kohler A."/>
            <person name="Barry K."/>
            <person name="LaButti K."/>
            <person name="Morin E."/>
            <person name="Salamov A."/>
            <person name="Lipzen A."/>
            <person name="Mereny Z."/>
            <person name="Hegedus B."/>
            <person name="Baldrian P."/>
            <person name="Stursova M."/>
            <person name="Weitz H."/>
            <person name="Taylor A."/>
            <person name="Grigoriev I.V."/>
            <person name="Nagy L.G."/>
            <person name="Martin F."/>
            <person name="Kauserud H."/>
        </authorList>
    </citation>
    <scope>NUCLEOTIDE SEQUENCE</scope>
    <source>
        <strain evidence="16">CBHHK182m</strain>
    </source>
</reference>
<proteinExistence type="inferred from homology"/>
<keyword evidence="9 13" id="KW-0443">Lipid metabolism</keyword>
<comment type="catalytic activity">
    <reaction evidence="13 14">
        <text>a 1,2-diacyl-sn-glycero-3-phosphoethanolamine + S-adenosyl-L-methionine = a 1,2-diacyl-sn-glycero-3-phospho-N-methylethanolamine + S-adenosyl-L-homocysteine + H(+)</text>
        <dbReference type="Rhea" id="RHEA:11164"/>
        <dbReference type="ChEBI" id="CHEBI:15378"/>
        <dbReference type="ChEBI" id="CHEBI:57856"/>
        <dbReference type="ChEBI" id="CHEBI:59789"/>
        <dbReference type="ChEBI" id="CHEBI:64573"/>
        <dbReference type="ChEBI" id="CHEBI:64612"/>
        <dbReference type="EC" id="2.1.1.17"/>
    </reaction>
</comment>
<comment type="caution">
    <text evidence="13 14">Lacks conserved residue(s) required for the propagation of feature annotation.</text>
</comment>
<feature type="region of interest" description="Disordered" evidence="15">
    <location>
        <begin position="1"/>
        <end position="28"/>
    </location>
</feature>
<dbReference type="PIRSF" id="PIRSF000383">
    <property type="entry name" value="PEAMT"/>
    <property type="match status" value="1"/>
</dbReference>
<comment type="caution">
    <text evidence="16">The sequence shown here is derived from an EMBL/GenBank/DDBJ whole genome shotgun (WGS) entry which is preliminary data.</text>
</comment>
<keyword evidence="8 13" id="KW-1133">Transmembrane helix</keyword>
<evidence type="ECO:0000256" key="7">
    <source>
        <dbReference type="ARBA" id="ARBA00022824"/>
    </source>
</evidence>
<gene>
    <name evidence="16" type="ORF">B0H16DRAFT_1574654</name>
</gene>
<dbReference type="PROSITE" id="PS51598">
    <property type="entry name" value="SAM_CHO2"/>
    <property type="match status" value="1"/>
</dbReference>
<evidence type="ECO:0000256" key="5">
    <source>
        <dbReference type="ARBA" id="ARBA00022691"/>
    </source>
</evidence>
<feature type="transmembrane region" description="Helical" evidence="13 14">
    <location>
        <begin position="180"/>
        <end position="200"/>
    </location>
</feature>
<feature type="region of interest" description="Disordered" evidence="15">
    <location>
        <begin position="321"/>
        <end position="366"/>
    </location>
</feature>
<dbReference type="HAMAP" id="MF_03217">
    <property type="entry name" value="PEMT"/>
    <property type="match status" value="1"/>
</dbReference>
<dbReference type="EMBL" id="JARKIB010000124">
    <property type="protein sequence ID" value="KAJ7735888.1"/>
    <property type="molecule type" value="Genomic_DNA"/>
</dbReference>
<keyword evidence="10 13" id="KW-0472">Membrane</keyword>
<feature type="compositionally biased region" description="Polar residues" evidence="15">
    <location>
        <begin position="1"/>
        <end position="17"/>
    </location>
</feature>
<feature type="compositionally biased region" description="Basic and acidic residues" evidence="15">
    <location>
        <begin position="19"/>
        <end position="28"/>
    </location>
</feature>
<evidence type="ECO:0000256" key="1">
    <source>
        <dbReference type="ARBA" id="ARBA00004127"/>
    </source>
</evidence>
<feature type="transmembrane region" description="Helical" evidence="13 14">
    <location>
        <begin position="276"/>
        <end position="301"/>
    </location>
</feature>
<dbReference type="Proteomes" id="UP001215598">
    <property type="component" value="Unassembled WGS sequence"/>
</dbReference>
<evidence type="ECO:0000256" key="13">
    <source>
        <dbReference type="HAMAP-Rule" id="MF_03217"/>
    </source>
</evidence>
<name>A0AAD7I5Z4_9AGAR</name>
<protein>
    <recommendedName>
        <fullName evidence="13 14">Phosphatidylethanolamine N-methyltransferase</fullName>
        <shortName evidence="13">PE methyltransferase</shortName>
        <shortName evidence="13 14">PEAMT</shortName>
        <shortName evidence="13">PEMT</shortName>
        <ecNumber evidence="13 14">2.1.1.17</ecNumber>
    </recommendedName>
</protein>
<dbReference type="EC" id="2.1.1.17" evidence="13 14"/>
<keyword evidence="5 13" id="KW-0949">S-adenosyl-L-methionine</keyword>
<comment type="pathway">
    <text evidence="13 14">Phospholipid metabolism; phosphatidylcholine biosynthesis.</text>
</comment>
<feature type="region of interest" description="Disordered" evidence="15">
    <location>
        <begin position="380"/>
        <end position="412"/>
    </location>
</feature>
<keyword evidence="6 13" id="KW-0812">Transmembrane</keyword>
<dbReference type="GO" id="GO:0005789">
    <property type="term" value="C:endoplasmic reticulum membrane"/>
    <property type="evidence" value="ECO:0007669"/>
    <property type="project" value="UniProtKB-SubCell"/>
</dbReference>
<feature type="transmembrane region" description="Helical" evidence="13 14">
    <location>
        <begin position="441"/>
        <end position="460"/>
    </location>
</feature>
<comment type="subcellular location">
    <subcellularLocation>
        <location evidence="1">Endomembrane system</location>
        <topology evidence="1">Multi-pass membrane protein</topology>
    </subcellularLocation>
    <subcellularLocation>
        <location evidence="13 14">Endoplasmic reticulum membrane</location>
        <topology evidence="13 14">Multi-pass membrane protein</topology>
    </subcellularLocation>
</comment>
<feature type="transmembrane region" description="Helical" evidence="13 14">
    <location>
        <begin position="567"/>
        <end position="591"/>
    </location>
</feature>
<evidence type="ECO:0000256" key="4">
    <source>
        <dbReference type="ARBA" id="ARBA00022679"/>
    </source>
</evidence>
<organism evidence="16 17">
    <name type="scientific">Mycena metata</name>
    <dbReference type="NCBI Taxonomy" id="1033252"/>
    <lineage>
        <taxon>Eukaryota</taxon>
        <taxon>Fungi</taxon>
        <taxon>Dikarya</taxon>
        <taxon>Basidiomycota</taxon>
        <taxon>Agaricomycotina</taxon>
        <taxon>Agaricomycetes</taxon>
        <taxon>Agaricomycetidae</taxon>
        <taxon>Agaricales</taxon>
        <taxon>Marasmiineae</taxon>
        <taxon>Mycenaceae</taxon>
        <taxon>Mycena</taxon>
    </lineage>
</organism>
<feature type="transmembrane region" description="Helical" evidence="13 14">
    <location>
        <begin position="72"/>
        <end position="89"/>
    </location>
</feature>
<feature type="compositionally biased region" description="Acidic residues" evidence="15">
    <location>
        <begin position="355"/>
        <end position="366"/>
    </location>
</feature>
<dbReference type="AlphaFoldDB" id="A0AAD7I5Z4"/>
<evidence type="ECO:0000256" key="2">
    <source>
        <dbReference type="ARBA" id="ARBA00022516"/>
    </source>
</evidence>
<dbReference type="PANTHER" id="PTHR32138">
    <property type="entry name" value="PHOSPHATIDYLETHANOLAMINE N-METHYLTRANSFERASE"/>
    <property type="match status" value="1"/>
</dbReference>
<keyword evidence="2 13" id="KW-0444">Lipid biosynthesis</keyword>
<keyword evidence="12 13" id="KW-1208">Phospholipid metabolism</keyword>
<evidence type="ECO:0000256" key="10">
    <source>
        <dbReference type="ARBA" id="ARBA00023136"/>
    </source>
</evidence>
<feature type="transmembrane region" description="Helical" evidence="13 14">
    <location>
        <begin position="95"/>
        <end position="117"/>
    </location>
</feature>
<feature type="region of interest" description="Disordered" evidence="15">
    <location>
        <begin position="930"/>
        <end position="964"/>
    </location>
</feature>
<evidence type="ECO:0000256" key="3">
    <source>
        <dbReference type="ARBA" id="ARBA00022603"/>
    </source>
</evidence>
<feature type="compositionally biased region" description="Polar residues" evidence="15">
    <location>
        <begin position="387"/>
        <end position="406"/>
    </location>
</feature>
<dbReference type="GO" id="GO:0032259">
    <property type="term" value="P:methylation"/>
    <property type="evidence" value="ECO:0007669"/>
    <property type="project" value="UniProtKB-KW"/>
</dbReference>
<feature type="transmembrane region" description="Helical" evidence="13 14">
    <location>
        <begin position="466"/>
        <end position="488"/>
    </location>
</feature>
<evidence type="ECO:0000256" key="15">
    <source>
        <dbReference type="SAM" id="MobiDB-lite"/>
    </source>
</evidence>
<evidence type="ECO:0000256" key="12">
    <source>
        <dbReference type="ARBA" id="ARBA00023264"/>
    </source>
</evidence>